<reference evidence="2 3" key="1">
    <citation type="journal article" date="2015" name="Genome Biol. Evol.">
        <title>Characterization of Three Mycobacterium spp. with Potential Use in Bioremediation by Genome Sequencing and Comparative Genomics.</title>
        <authorList>
            <person name="Das S."/>
            <person name="Pettersson B.M."/>
            <person name="Behra P.R."/>
            <person name="Ramesh M."/>
            <person name="Dasgupta S."/>
            <person name="Bhattacharya A."/>
            <person name="Kirsebom L.A."/>
        </authorList>
    </citation>
    <scope>NUCLEOTIDE SEQUENCE [LARGE SCALE GENOMIC DNA]</scope>
    <source>
        <strain evidence="2 3">DSM 44219</strain>
    </source>
</reference>
<dbReference type="InterPro" id="IPR036465">
    <property type="entry name" value="vWFA_dom_sf"/>
</dbReference>
<dbReference type="PATRIC" id="fig|1800.3.peg.4201"/>
<feature type="region of interest" description="Disordered" evidence="1">
    <location>
        <begin position="192"/>
        <end position="214"/>
    </location>
</feature>
<organism evidence="2 3">
    <name type="scientific">Mycolicibacterium chubuense</name>
    <name type="common">Mycobacterium chubuense</name>
    <dbReference type="NCBI Taxonomy" id="1800"/>
    <lineage>
        <taxon>Bacteria</taxon>
        <taxon>Bacillati</taxon>
        <taxon>Actinomycetota</taxon>
        <taxon>Actinomycetes</taxon>
        <taxon>Mycobacteriales</taxon>
        <taxon>Mycobacteriaceae</taxon>
        <taxon>Mycolicibacterium</taxon>
    </lineage>
</organism>
<sequence>MTDPDKTLIAALLDRSGSMETSKEATEDGWRELINEQRLLPGQCQMTLAQFDTDYEVVYPPTPIETVPDLVVRPRGMTALLDAVGRFVTEVGAHLAALPEDQRPGHVICVIMTDGMENASHEWTWQAVKYLITTQRDQWQWKFLFIGANIDAVEVGARMGFSAGDSITYDDSHYESTVAVMASAREMVRRTRGGEDAAFSPADREAALGGPQRQ</sequence>
<comment type="caution">
    <text evidence="2">The sequence shown here is derived from an EMBL/GenBank/DDBJ whole genome shotgun (WGS) entry which is preliminary data.</text>
</comment>
<dbReference type="Proteomes" id="UP000036176">
    <property type="component" value="Unassembled WGS sequence"/>
</dbReference>
<dbReference type="SUPFAM" id="SSF53300">
    <property type="entry name" value="vWA-like"/>
    <property type="match status" value="1"/>
</dbReference>
<gene>
    <name evidence="2" type="ORF">MCHUDSM44219_04175</name>
</gene>
<dbReference type="AlphaFoldDB" id="A0A0J6VW32"/>
<dbReference type="OrthoDB" id="9790144at2"/>
<evidence type="ECO:0000256" key="1">
    <source>
        <dbReference type="SAM" id="MobiDB-lite"/>
    </source>
</evidence>
<dbReference type="EMBL" id="JYNX01000059">
    <property type="protein sequence ID" value="KMO73602.1"/>
    <property type="molecule type" value="Genomic_DNA"/>
</dbReference>
<accession>A0A0J6VW32</accession>
<dbReference type="CDD" id="cd00198">
    <property type="entry name" value="vWFA"/>
    <property type="match status" value="1"/>
</dbReference>
<evidence type="ECO:0000313" key="3">
    <source>
        <dbReference type="Proteomes" id="UP000036176"/>
    </source>
</evidence>
<name>A0A0J6VW32_MYCCU</name>
<keyword evidence="3" id="KW-1185">Reference proteome</keyword>
<protein>
    <recommendedName>
        <fullName evidence="4">von Willebrand factor type A domain protein</fullName>
    </recommendedName>
</protein>
<dbReference type="RefSeq" id="WP_048420092.1">
    <property type="nucleotide sequence ID" value="NZ_JYNX01000059.1"/>
</dbReference>
<evidence type="ECO:0008006" key="4">
    <source>
        <dbReference type="Google" id="ProtNLM"/>
    </source>
</evidence>
<proteinExistence type="predicted"/>
<dbReference type="Gene3D" id="3.40.50.410">
    <property type="entry name" value="von Willebrand factor, type A domain"/>
    <property type="match status" value="1"/>
</dbReference>
<evidence type="ECO:0000313" key="2">
    <source>
        <dbReference type="EMBL" id="KMO73602.1"/>
    </source>
</evidence>